<proteinExistence type="predicted"/>
<dbReference type="Proteomes" id="UP001501676">
    <property type="component" value="Unassembled WGS sequence"/>
</dbReference>
<dbReference type="Pfam" id="PF05960">
    <property type="entry name" value="DUF885"/>
    <property type="match status" value="1"/>
</dbReference>
<gene>
    <name evidence="1" type="ORF">GCM10020369_49750</name>
</gene>
<dbReference type="PANTHER" id="PTHR33361:SF15">
    <property type="entry name" value="DUF885 FAMILY LIPOPROTEIN"/>
    <property type="match status" value="1"/>
</dbReference>
<organism evidence="1 2">
    <name type="scientific">Cryptosporangium minutisporangium</name>
    <dbReference type="NCBI Taxonomy" id="113569"/>
    <lineage>
        <taxon>Bacteria</taxon>
        <taxon>Bacillati</taxon>
        <taxon>Actinomycetota</taxon>
        <taxon>Actinomycetes</taxon>
        <taxon>Cryptosporangiales</taxon>
        <taxon>Cryptosporangiaceae</taxon>
        <taxon>Cryptosporangium</taxon>
    </lineage>
</organism>
<reference evidence="2" key="1">
    <citation type="journal article" date="2019" name="Int. J. Syst. Evol. Microbiol.">
        <title>The Global Catalogue of Microorganisms (GCM) 10K type strain sequencing project: providing services to taxonomists for standard genome sequencing and annotation.</title>
        <authorList>
            <consortium name="The Broad Institute Genomics Platform"/>
            <consortium name="The Broad Institute Genome Sequencing Center for Infectious Disease"/>
            <person name="Wu L."/>
            <person name="Ma J."/>
        </authorList>
    </citation>
    <scope>NUCLEOTIDE SEQUENCE [LARGE SCALE GENOMIC DNA]</scope>
    <source>
        <strain evidence="2">JCM 9458</strain>
    </source>
</reference>
<keyword evidence="2" id="KW-1185">Reference proteome</keyword>
<evidence type="ECO:0000313" key="1">
    <source>
        <dbReference type="EMBL" id="GAA3391514.1"/>
    </source>
</evidence>
<dbReference type="InterPro" id="IPR010281">
    <property type="entry name" value="DUF885"/>
</dbReference>
<comment type="caution">
    <text evidence="1">The sequence shown here is derived from an EMBL/GenBank/DDBJ whole genome shotgun (WGS) entry which is preliminary data.</text>
</comment>
<name>A0ABP6T4N0_9ACTN</name>
<accession>A0ABP6T4N0</accession>
<sequence length="531" mass="58374">MTREFRKTAEAVVDDLLAGDPVGAFYAGDHRHDHELPDYSADAVADRVRRLREDADALAEIEVDDLGPEDAVDAQLLASAVDQRLFALTELREHEWNPLLHNPGALLDGLITREFAPPAERLKALADRLRQVPDALRAAEATLRDCPRIHVETAIGQLDGVASLVTDEVPRLAAQVSGADVTAPAAAALAALDRHRAWLTDQLDSSQGEARLGRRRWEAKLWHELDSELTATALLAAAEKRLAEVGEQIRAVAEELTGSDDVRAALNSLAADRPTDATVIARADDGLRAAIEFVRAHDLVTLPDDECRIIEMPEFARGVAIAYCDPPGPLETADIPTFYAIAPTPADWSDDRRESFYREYNNHLLQNLAVHEAVPGHFLQLAHARRFRGSTRARALCMSGSFVEGWAVYAEHLMIDAGFGGLPVQMQQLKMELRMVINALLDQLVHAEDLSEAEAMALMVEKGFQEEGEAAGKWRRALLTSAQLSTYFVGYTEVSAIAAARPSDVPLKEWHDRMLAHGSPSPRHLRSLLNI</sequence>
<evidence type="ECO:0000313" key="2">
    <source>
        <dbReference type="Proteomes" id="UP001501676"/>
    </source>
</evidence>
<protein>
    <submittedName>
        <fullName evidence="1">DUF885 domain-containing protein</fullName>
    </submittedName>
</protein>
<dbReference type="RefSeq" id="WP_345730618.1">
    <property type="nucleotide sequence ID" value="NZ_BAAAYN010000033.1"/>
</dbReference>
<dbReference type="EMBL" id="BAAAYN010000033">
    <property type="protein sequence ID" value="GAA3391514.1"/>
    <property type="molecule type" value="Genomic_DNA"/>
</dbReference>
<dbReference type="PANTHER" id="PTHR33361">
    <property type="entry name" value="GLR0591 PROTEIN"/>
    <property type="match status" value="1"/>
</dbReference>